<accession>A0A6M8PTU3</accession>
<dbReference type="Pfam" id="PF13810">
    <property type="entry name" value="DUF4185"/>
    <property type="match status" value="1"/>
</dbReference>
<gene>
    <name evidence="4" type="primary">NotJ</name>
</gene>
<dbReference type="InterPro" id="IPR023296">
    <property type="entry name" value="Glyco_hydro_beta-prop_sf"/>
</dbReference>
<evidence type="ECO:0000256" key="2">
    <source>
        <dbReference type="SAM" id="SignalP"/>
    </source>
</evidence>
<name>A0A6M8PTU3_9EURO</name>
<dbReference type="InterPro" id="IPR025442">
    <property type="entry name" value="DUF4185"/>
</dbReference>
<evidence type="ECO:0000259" key="3">
    <source>
        <dbReference type="Pfam" id="PF13810"/>
    </source>
</evidence>
<dbReference type="AlphaFoldDB" id="A0A6M8PTU3"/>
<organism evidence="4">
    <name type="scientific">Aspergillus sp. FM242</name>
    <dbReference type="NCBI Taxonomy" id="2741095"/>
    <lineage>
        <taxon>Eukaryota</taxon>
        <taxon>Fungi</taxon>
        <taxon>Dikarya</taxon>
        <taxon>Ascomycota</taxon>
        <taxon>Pezizomycotina</taxon>
        <taxon>Eurotiomycetes</taxon>
        <taxon>Eurotiomycetidae</taxon>
        <taxon>Eurotiales</taxon>
        <taxon>Aspergillaceae</taxon>
        <taxon>Aspergillus</taxon>
    </lineage>
</organism>
<feature type="chain" id="PRO_5026932748" evidence="2">
    <location>
        <begin position="24"/>
        <end position="369"/>
    </location>
</feature>
<evidence type="ECO:0000256" key="1">
    <source>
        <dbReference type="ARBA" id="ARBA00022729"/>
    </source>
</evidence>
<proteinExistence type="predicted"/>
<feature type="signal peptide" evidence="2">
    <location>
        <begin position="1"/>
        <end position="23"/>
    </location>
</feature>
<sequence length="369" mass="41108">MLHAHLLTGILLCSVASVQSAHAVFKKRLTCEDCDSGRRWGVTATDLGIPYVQDDGEIGFLFGDTLSSKRVEDAKDWRCPVMLRSRIHPGEEDGLEFQGAAGVDADADGLAQQITHNGNRGDDGTNSGIWEYSVIPNDGISFPETGEHFISYMSVMNWTAPWTPNYSGLAVSTDGNTFERLDNSKWWNNEDNTDPFQMWTMQRDDQWVYIFSTRSPVQFGPMLLQRVRWDLIKDKDEYECWGLDGDGWDWGNACSPILEGTFGEPSVRKLEDGTWAMVYLNAPNTNPWIVSRTAKRPTGPWSEEKVQVEQVGDGSLLYGGFIHPWSTTQPDGLYLMVSNWTSTAPPPQGNGAVATYEGIASVNQYIGTL</sequence>
<dbReference type="SUPFAM" id="SSF75005">
    <property type="entry name" value="Arabinanase/levansucrase/invertase"/>
    <property type="match status" value="1"/>
</dbReference>
<dbReference type="EMBL" id="MT457561">
    <property type="protein sequence ID" value="QKG86311.1"/>
    <property type="molecule type" value="Genomic_DNA"/>
</dbReference>
<keyword evidence="1 2" id="KW-0732">Signal</keyword>
<protein>
    <submittedName>
        <fullName evidence="4">NotJ</fullName>
    </submittedName>
</protein>
<evidence type="ECO:0000313" key="4">
    <source>
        <dbReference type="EMBL" id="QKG86311.1"/>
    </source>
</evidence>
<feature type="domain" description="DUF4185" evidence="3">
    <location>
        <begin position="37"/>
        <end position="341"/>
    </location>
</feature>
<reference evidence="4" key="1">
    <citation type="journal article" date="2020" name="Org. Lett.">
        <title>Waikikiamides A-C: Complex Diketopiperazine Dimer and Diketopiperazine-Polyketide Hybrids from a Hawaiian Marine Fungal Strain Aspergillus sp. FM242.</title>
        <authorList>
            <person name="Wang F."/>
            <person name="Sarotti A.M."/>
            <person name="Jiang G."/>
            <person name="Huguet-Tapia J.C."/>
            <person name="Zheng S.L."/>
            <person name="Wu X."/>
            <person name="Li C."/>
            <person name="Ding Y."/>
            <person name="Cao S."/>
        </authorList>
    </citation>
    <scope>NUCLEOTIDE SEQUENCE</scope>
    <source>
        <strain evidence="4">FM242</strain>
    </source>
</reference>